<feature type="domain" description="RNase H type-1" evidence="1">
    <location>
        <begin position="88"/>
        <end position="203"/>
    </location>
</feature>
<dbReference type="GO" id="GO:0003676">
    <property type="term" value="F:nucleic acid binding"/>
    <property type="evidence" value="ECO:0007669"/>
    <property type="project" value="InterPro"/>
</dbReference>
<protein>
    <recommendedName>
        <fullName evidence="1">RNase H type-1 domain-containing protein</fullName>
    </recommendedName>
</protein>
<sequence length="215" mass="24161">MARNESMFKGKIFHWVEIVELAIYRASLWVKAKFEDIPYSTGEFRRNIDVVRRCKDSASCRIDRGVVVWVPSIHGWMKFNVDESSLGKPGAVAISGVLRDDGGCFKCIFLESIGVVDSNVVEFMAIRKALRVFVDSESAGSSKLIVKSDSMVAVAWVLGKESIPWKLRFVYNEIKFLLSCISGVSFINIFRKQNMVADQLAKSGITRSIPLIAWL</sequence>
<dbReference type="InterPro" id="IPR036397">
    <property type="entry name" value="RNaseH_sf"/>
</dbReference>
<dbReference type="Pfam" id="PF13456">
    <property type="entry name" value="RVT_3"/>
    <property type="match status" value="1"/>
</dbReference>
<dbReference type="GO" id="GO:0004523">
    <property type="term" value="F:RNA-DNA hybrid ribonuclease activity"/>
    <property type="evidence" value="ECO:0007669"/>
    <property type="project" value="InterPro"/>
</dbReference>
<organism evidence="2 3">
    <name type="scientific">Liquidambar formosana</name>
    <name type="common">Formosan gum</name>
    <dbReference type="NCBI Taxonomy" id="63359"/>
    <lineage>
        <taxon>Eukaryota</taxon>
        <taxon>Viridiplantae</taxon>
        <taxon>Streptophyta</taxon>
        <taxon>Embryophyta</taxon>
        <taxon>Tracheophyta</taxon>
        <taxon>Spermatophyta</taxon>
        <taxon>Magnoliopsida</taxon>
        <taxon>eudicotyledons</taxon>
        <taxon>Gunneridae</taxon>
        <taxon>Pentapetalae</taxon>
        <taxon>Saxifragales</taxon>
        <taxon>Altingiaceae</taxon>
        <taxon>Liquidambar</taxon>
    </lineage>
</organism>
<dbReference type="InterPro" id="IPR053151">
    <property type="entry name" value="RNase_H-like"/>
</dbReference>
<gene>
    <name evidence="2" type="ORF">L1049_023028</name>
</gene>
<dbReference type="Proteomes" id="UP001415857">
    <property type="component" value="Unassembled WGS sequence"/>
</dbReference>
<dbReference type="PANTHER" id="PTHR47723:SF22">
    <property type="entry name" value="RNASE H TYPE-1 DOMAIN-CONTAINING PROTEIN"/>
    <property type="match status" value="1"/>
</dbReference>
<dbReference type="InterPro" id="IPR044730">
    <property type="entry name" value="RNase_H-like_dom_plant"/>
</dbReference>
<dbReference type="PANTHER" id="PTHR47723">
    <property type="entry name" value="OS05G0353850 PROTEIN"/>
    <property type="match status" value="1"/>
</dbReference>
<reference evidence="2 3" key="1">
    <citation type="journal article" date="2024" name="Plant J.">
        <title>Genome sequences and population genomics reveal climatic adaptation and genomic divergence between two closely related sweetgum species.</title>
        <authorList>
            <person name="Xu W.Q."/>
            <person name="Ren C.Q."/>
            <person name="Zhang X.Y."/>
            <person name="Comes H.P."/>
            <person name="Liu X.H."/>
            <person name="Li Y.G."/>
            <person name="Kettle C.J."/>
            <person name="Jalonen R."/>
            <person name="Gaisberger H."/>
            <person name="Ma Y.Z."/>
            <person name="Qiu Y.X."/>
        </authorList>
    </citation>
    <scope>NUCLEOTIDE SEQUENCE [LARGE SCALE GENOMIC DNA]</scope>
    <source>
        <strain evidence="2">Hangzhou</strain>
    </source>
</reference>
<proteinExistence type="predicted"/>
<comment type="caution">
    <text evidence="2">The sequence shown here is derived from an EMBL/GenBank/DDBJ whole genome shotgun (WGS) entry which is preliminary data.</text>
</comment>
<dbReference type="AlphaFoldDB" id="A0AAP0RDX2"/>
<dbReference type="Gene3D" id="3.30.420.10">
    <property type="entry name" value="Ribonuclease H-like superfamily/Ribonuclease H"/>
    <property type="match status" value="1"/>
</dbReference>
<evidence type="ECO:0000313" key="2">
    <source>
        <dbReference type="EMBL" id="KAK9275759.1"/>
    </source>
</evidence>
<dbReference type="InterPro" id="IPR012337">
    <property type="entry name" value="RNaseH-like_sf"/>
</dbReference>
<dbReference type="SUPFAM" id="SSF53098">
    <property type="entry name" value="Ribonuclease H-like"/>
    <property type="match status" value="1"/>
</dbReference>
<evidence type="ECO:0000259" key="1">
    <source>
        <dbReference type="Pfam" id="PF13456"/>
    </source>
</evidence>
<name>A0AAP0RDX2_LIQFO</name>
<accession>A0AAP0RDX2</accession>
<dbReference type="CDD" id="cd06222">
    <property type="entry name" value="RNase_H_like"/>
    <property type="match status" value="1"/>
</dbReference>
<keyword evidence="3" id="KW-1185">Reference proteome</keyword>
<dbReference type="EMBL" id="JBBPBK010000011">
    <property type="protein sequence ID" value="KAK9275759.1"/>
    <property type="molecule type" value="Genomic_DNA"/>
</dbReference>
<evidence type="ECO:0000313" key="3">
    <source>
        <dbReference type="Proteomes" id="UP001415857"/>
    </source>
</evidence>
<dbReference type="InterPro" id="IPR002156">
    <property type="entry name" value="RNaseH_domain"/>
</dbReference>